<sequence>MNLEENIISLLSDQLPRSKKQLNDLFESDAEILKKKNGYLLFSVDDFSKEDHFRTTNPFQLGKNLAVATLSDILASGGAPQYFSHSVALNPEKWDHSYLVELASGVAEILVETGAAFIGGDLGTSEEWHYTGIAIGYSDKPLMRKRTAPGELIYMTGNCGTGNFEAALQLFNIDSNISTQFELRHKEAGLIKEFATTCIDSSDGIGNALRTISSLNNTGFLIDRLNSDPIASAFMTQLKLPEELLFLGECGEYELVFTIKPEDEESFLAEAESRELYFTKIGTIQKEKRMLLSDSKLYDLGDFNIGGRDFSEPQEYISALTKYLKGHETNI</sequence>
<organism evidence="3 4">
    <name type="scientific">Draconibacterium sediminis</name>
    <dbReference type="NCBI Taxonomy" id="1544798"/>
    <lineage>
        <taxon>Bacteria</taxon>
        <taxon>Pseudomonadati</taxon>
        <taxon>Bacteroidota</taxon>
        <taxon>Bacteroidia</taxon>
        <taxon>Marinilabiliales</taxon>
        <taxon>Prolixibacteraceae</taxon>
        <taxon>Draconibacterium</taxon>
    </lineage>
</organism>
<dbReference type="STRING" id="1544798.LH29_13905"/>
<gene>
    <name evidence="3" type="ORF">LH29_13905</name>
</gene>
<name>A0A0D8J8L7_9BACT</name>
<dbReference type="PANTHER" id="PTHR30270">
    <property type="entry name" value="THIAMINE-MONOPHOSPHATE KINASE"/>
    <property type="match status" value="1"/>
</dbReference>
<dbReference type="GO" id="GO:0009228">
    <property type="term" value="P:thiamine biosynthetic process"/>
    <property type="evidence" value="ECO:0007669"/>
    <property type="project" value="UniProtKB-KW"/>
</dbReference>
<proteinExistence type="predicted"/>
<dbReference type="PANTHER" id="PTHR30270:SF0">
    <property type="entry name" value="THIAMINE-MONOPHOSPHATE KINASE"/>
    <property type="match status" value="1"/>
</dbReference>
<accession>A0A0D8J8L7</accession>
<evidence type="ECO:0000313" key="4">
    <source>
        <dbReference type="Proteomes" id="UP000032544"/>
    </source>
</evidence>
<dbReference type="SUPFAM" id="SSF56042">
    <property type="entry name" value="PurM C-terminal domain-like"/>
    <property type="match status" value="1"/>
</dbReference>
<protein>
    <recommendedName>
        <fullName evidence="2">PurM-like N-terminal domain-containing protein</fullName>
    </recommendedName>
</protein>
<dbReference type="GO" id="GO:0009030">
    <property type="term" value="F:thiamine-phosphate kinase activity"/>
    <property type="evidence" value="ECO:0007669"/>
    <property type="project" value="InterPro"/>
</dbReference>
<evidence type="ECO:0000259" key="2">
    <source>
        <dbReference type="Pfam" id="PF00586"/>
    </source>
</evidence>
<dbReference type="AlphaFoldDB" id="A0A0D8J8L7"/>
<reference evidence="3 4" key="1">
    <citation type="submission" date="2014-09" db="EMBL/GenBank/DDBJ databases">
        <title>Draft Genome Sequence of Draconibacterium sp. JN14CK-3.</title>
        <authorList>
            <person name="Dong C."/>
            <person name="Lai Q."/>
            <person name="Shao Z."/>
        </authorList>
    </citation>
    <scope>NUCLEOTIDE SEQUENCE [LARGE SCALE GENOMIC DNA]</scope>
    <source>
        <strain evidence="3 4">JN14CK-3</strain>
    </source>
</reference>
<dbReference type="OrthoDB" id="9802811at2"/>
<dbReference type="RefSeq" id="WP_045030585.1">
    <property type="nucleotide sequence ID" value="NZ_JRHC01000003.1"/>
</dbReference>
<evidence type="ECO:0000256" key="1">
    <source>
        <dbReference type="ARBA" id="ARBA00022977"/>
    </source>
</evidence>
<dbReference type="Pfam" id="PF00586">
    <property type="entry name" value="AIRS"/>
    <property type="match status" value="1"/>
</dbReference>
<keyword evidence="1" id="KW-0784">Thiamine biosynthesis</keyword>
<dbReference type="Gene3D" id="3.90.650.10">
    <property type="entry name" value="PurM-like C-terminal domain"/>
    <property type="match status" value="1"/>
</dbReference>
<dbReference type="EMBL" id="JRHC01000003">
    <property type="protein sequence ID" value="KJF43330.1"/>
    <property type="molecule type" value="Genomic_DNA"/>
</dbReference>
<keyword evidence="4" id="KW-1185">Reference proteome</keyword>
<dbReference type="SUPFAM" id="SSF55326">
    <property type="entry name" value="PurM N-terminal domain-like"/>
    <property type="match status" value="1"/>
</dbReference>
<dbReference type="InterPro" id="IPR036676">
    <property type="entry name" value="PurM-like_C_sf"/>
</dbReference>
<dbReference type="InterPro" id="IPR036921">
    <property type="entry name" value="PurM-like_N_sf"/>
</dbReference>
<dbReference type="Proteomes" id="UP000032544">
    <property type="component" value="Unassembled WGS sequence"/>
</dbReference>
<dbReference type="InterPro" id="IPR016188">
    <property type="entry name" value="PurM-like_N"/>
</dbReference>
<evidence type="ECO:0000313" key="3">
    <source>
        <dbReference type="EMBL" id="KJF43330.1"/>
    </source>
</evidence>
<comment type="caution">
    <text evidence="3">The sequence shown here is derived from an EMBL/GenBank/DDBJ whole genome shotgun (WGS) entry which is preliminary data.</text>
</comment>
<dbReference type="InterPro" id="IPR006283">
    <property type="entry name" value="ThiL-like"/>
</dbReference>
<dbReference type="Gene3D" id="3.30.1330.10">
    <property type="entry name" value="PurM-like, N-terminal domain"/>
    <property type="match status" value="1"/>
</dbReference>
<feature type="domain" description="PurM-like N-terminal" evidence="2">
    <location>
        <begin position="29"/>
        <end position="136"/>
    </location>
</feature>